<dbReference type="PROSITE" id="PS50931">
    <property type="entry name" value="HTH_LYSR"/>
    <property type="match status" value="1"/>
</dbReference>
<dbReference type="InterPro" id="IPR000847">
    <property type="entry name" value="LysR_HTH_N"/>
</dbReference>
<dbReference type="Pfam" id="PF00126">
    <property type="entry name" value="HTH_1"/>
    <property type="match status" value="1"/>
</dbReference>
<feature type="domain" description="HTH lysR-type" evidence="2">
    <location>
        <begin position="3"/>
        <end position="60"/>
    </location>
</feature>
<dbReference type="InterPro" id="IPR036388">
    <property type="entry name" value="WH-like_DNA-bd_sf"/>
</dbReference>
<dbReference type="Gene3D" id="1.10.10.10">
    <property type="entry name" value="Winged helix-like DNA-binding domain superfamily/Winged helix DNA-binding domain"/>
    <property type="match status" value="1"/>
</dbReference>
<dbReference type="PANTHER" id="PTHR30537:SF3">
    <property type="entry name" value="TRANSCRIPTIONAL REGULATORY PROTEIN"/>
    <property type="match status" value="1"/>
</dbReference>
<dbReference type="EMBL" id="JACIJS010000004">
    <property type="protein sequence ID" value="MBB5515568.1"/>
    <property type="molecule type" value="Genomic_DNA"/>
</dbReference>
<comment type="caution">
    <text evidence="3">The sequence shown here is derived from an EMBL/GenBank/DDBJ whole genome shotgun (WGS) entry which is preliminary data.</text>
</comment>
<proteinExistence type="inferred from homology"/>
<dbReference type="InterPro" id="IPR036390">
    <property type="entry name" value="WH_DNA-bd_sf"/>
</dbReference>
<organism evidence="3 4">
    <name type="scientific">Rubricella aquisinus</name>
    <dbReference type="NCBI Taxonomy" id="2028108"/>
    <lineage>
        <taxon>Bacteria</taxon>
        <taxon>Pseudomonadati</taxon>
        <taxon>Pseudomonadota</taxon>
        <taxon>Alphaproteobacteria</taxon>
        <taxon>Rhodobacterales</taxon>
        <taxon>Paracoccaceae</taxon>
        <taxon>Rubricella</taxon>
    </lineage>
</organism>
<gene>
    <name evidence="3" type="ORF">FHS89_001580</name>
</gene>
<dbReference type="SUPFAM" id="SSF53850">
    <property type="entry name" value="Periplasmic binding protein-like II"/>
    <property type="match status" value="1"/>
</dbReference>
<evidence type="ECO:0000313" key="4">
    <source>
        <dbReference type="Proteomes" id="UP000553766"/>
    </source>
</evidence>
<evidence type="ECO:0000259" key="2">
    <source>
        <dbReference type="PROSITE" id="PS50931"/>
    </source>
</evidence>
<name>A0A840WKE7_9RHOB</name>
<dbReference type="AlphaFoldDB" id="A0A840WKE7"/>
<keyword evidence="3" id="KW-0238">DNA-binding</keyword>
<dbReference type="SUPFAM" id="SSF46785">
    <property type="entry name" value="Winged helix' DNA-binding domain"/>
    <property type="match status" value="1"/>
</dbReference>
<dbReference type="InterPro" id="IPR058163">
    <property type="entry name" value="LysR-type_TF_proteobact-type"/>
</dbReference>
<dbReference type="GO" id="GO:0006351">
    <property type="term" value="P:DNA-templated transcription"/>
    <property type="evidence" value="ECO:0007669"/>
    <property type="project" value="TreeGrafter"/>
</dbReference>
<comment type="similarity">
    <text evidence="1">Belongs to the LysR transcriptional regulatory family.</text>
</comment>
<accession>A0A840WKE7</accession>
<sequence>MNFDWDDLRLFVAVARAGGLSAAARATGKSAPTLGRRMVMIERRMGRDLFRRLPRGYALTAEGEAFLAQCLEVEARVEAMTAGASAPALVKLSAGTWISHVLAQHAAELIGRERIALRFITANERLDIARREAVIGIRNSRPTEAGLAGRRVGRVRFAVYATDPGVTRWASVVGDTPSARWTRAQIGEEEVIEVTTGRLALDLALAGTARVTLPTFIGRDTPLIPLTAPIPELDHDEWLVSHHEDRFLPEVRRTIDRIHTILTRLHAQ</sequence>
<evidence type="ECO:0000256" key="1">
    <source>
        <dbReference type="ARBA" id="ARBA00009437"/>
    </source>
</evidence>
<reference evidence="3 4" key="1">
    <citation type="submission" date="2020-08" db="EMBL/GenBank/DDBJ databases">
        <title>Genomic Encyclopedia of Type Strains, Phase IV (KMG-IV): sequencing the most valuable type-strain genomes for metagenomic binning, comparative biology and taxonomic classification.</title>
        <authorList>
            <person name="Goeker M."/>
        </authorList>
    </citation>
    <scope>NUCLEOTIDE SEQUENCE [LARGE SCALE GENOMIC DNA]</scope>
    <source>
        <strain evidence="3 4">DSM 103377</strain>
    </source>
</reference>
<keyword evidence="4" id="KW-1185">Reference proteome</keyword>
<evidence type="ECO:0000313" key="3">
    <source>
        <dbReference type="EMBL" id="MBB5515568.1"/>
    </source>
</evidence>
<dbReference type="Proteomes" id="UP000553766">
    <property type="component" value="Unassembled WGS sequence"/>
</dbReference>
<protein>
    <submittedName>
        <fullName evidence="3">DNA-binding transcriptional LysR family regulator</fullName>
    </submittedName>
</protein>
<dbReference type="RefSeq" id="WP_246413673.1">
    <property type="nucleotide sequence ID" value="NZ_JACIJS010000004.1"/>
</dbReference>
<dbReference type="PANTHER" id="PTHR30537">
    <property type="entry name" value="HTH-TYPE TRANSCRIPTIONAL REGULATOR"/>
    <property type="match status" value="1"/>
</dbReference>
<dbReference type="GO" id="GO:0043565">
    <property type="term" value="F:sequence-specific DNA binding"/>
    <property type="evidence" value="ECO:0007669"/>
    <property type="project" value="TreeGrafter"/>
</dbReference>
<dbReference type="GO" id="GO:0003700">
    <property type="term" value="F:DNA-binding transcription factor activity"/>
    <property type="evidence" value="ECO:0007669"/>
    <property type="project" value="InterPro"/>
</dbReference>